<dbReference type="CDD" id="cd17323">
    <property type="entry name" value="MFS_Tpo1_MDR_like"/>
    <property type="match status" value="1"/>
</dbReference>
<gene>
    <name evidence="9" type="ORF">QCA50_003532</name>
</gene>
<dbReference type="FunFam" id="1.20.1250.20:FF:000011">
    <property type="entry name" value="MFS multidrug transporter, putative"/>
    <property type="match status" value="1"/>
</dbReference>
<dbReference type="PANTHER" id="PTHR23502:SF132">
    <property type="entry name" value="POLYAMINE TRANSPORTER 2-RELATED"/>
    <property type="match status" value="1"/>
</dbReference>
<feature type="compositionally biased region" description="Polar residues" evidence="6">
    <location>
        <begin position="1"/>
        <end position="14"/>
    </location>
</feature>
<feature type="transmembrane region" description="Helical" evidence="7">
    <location>
        <begin position="166"/>
        <end position="189"/>
    </location>
</feature>
<keyword evidence="3 7" id="KW-0812">Transmembrane</keyword>
<keyword evidence="10" id="KW-1185">Reference proteome</keyword>
<dbReference type="PANTHER" id="PTHR23502">
    <property type="entry name" value="MAJOR FACILITATOR SUPERFAMILY"/>
    <property type="match status" value="1"/>
</dbReference>
<dbReference type="Proteomes" id="UP001385951">
    <property type="component" value="Unassembled WGS sequence"/>
</dbReference>
<feature type="transmembrane region" description="Helical" evidence="7">
    <location>
        <begin position="403"/>
        <end position="422"/>
    </location>
</feature>
<keyword evidence="5 7" id="KW-0472">Membrane</keyword>
<dbReference type="AlphaFoldDB" id="A0AAW0GV61"/>
<feature type="transmembrane region" description="Helical" evidence="7">
    <location>
        <begin position="226"/>
        <end position="245"/>
    </location>
</feature>
<comment type="caution">
    <text evidence="9">The sequence shown here is derived from an EMBL/GenBank/DDBJ whole genome shotgun (WGS) entry which is preliminary data.</text>
</comment>
<feature type="transmembrane region" description="Helical" evidence="7">
    <location>
        <begin position="201"/>
        <end position="220"/>
    </location>
</feature>
<evidence type="ECO:0000313" key="9">
    <source>
        <dbReference type="EMBL" id="KAK7693957.1"/>
    </source>
</evidence>
<dbReference type="InterPro" id="IPR036259">
    <property type="entry name" value="MFS_trans_sf"/>
</dbReference>
<dbReference type="InterPro" id="IPR020846">
    <property type="entry name" value="MFS_dom"/>
</dbReference>
<evidence type="ECO:0000256" key="1">
    <source>
        <dbReference type="ARBA" id="ARBA00004141"/>
    </source>
</evidence>
<feature type="transmembrane region" description="Helical" evidence="7">
    <location>
        <begin position="289"/>
        <end position="317"/>
    </location>
</feature>
<evidence type="ECO:0000256" key="3">
    <source>
        <dbReference type="ARBA" id="ARBA00022692"/>
    </source>
</evidence>
<feature type="transmembrane region" description="Helical" evidence="7">
    <location>
        <begin position="133"/>
        <end position="154"/>
    </location>
</feature>
<feature type="transmembrane region" description="Helical" evidence="7">
    <location>
        <begin position="257"/>
        <end position="277"/>
    </location>
</feature>
<feature type="transmembrane region" description="Helical" evidence="7">
    <location>
        <begin position="364"/>
        <end position="383"/>
    </location>
</feature>
<evidence type="ECO:0000256" key="5">
    <source>
        <dbReference type="ARBA" id="ARBA00023136"/>
    </source>
</evidence>
<keyword evidence="2" id="KW-0813">Transport</keyword>
<evidence type="ECO:0000313" key="10">
    <source>
        <dbReference type="Proteomes" id="UP001385951"/>
    </source>
</evidence>
<feature type="transmembrane region" description="Helical" evidence="7">
    <location>
        <begin position="541"/>
        <end position="563"/>
    </location>
</feature>
<feature type="domain" description="Major facilitator superfamily (MFS) profile" evidence="8">
    <location>
        <begin position="135"/>
        <end position="567"/>
    </location>
</feature>
<feature type="region of interest" description="Disordered" evidence="6">
    <location>
        <begin position="1"/>
        <end position="59"/>
    </location>
</feature>
<reference evidence="9 10" key="1">
    <citation type="submission" date="2022-09" db="EMBL/GenBank/DDBJ databases">
        <authorList>
            <person name="Palmer J.M."/>
        </authorList>
    </citation>
    <scope>NUCLEOTIDE SEQUENCE [LARGE SCALE GENOMIC DNA]</scope>
    <source>
        <strain evidence="9 10">DSM 7382</strain>
    </source>
</reference>
<evidence type="ECO:0000259" key="8">
    <source>
        <dbReference type="PROSITE" id="PS50850"/>
    </source>
</evidence>
<feature type="transmembrane region" description="Helical" evidence="7">
    <location>
        <begin position="483"/>
        <end position="504"/>
    </location>
</feature>
<protein>
    <recommendedName>
        <fullName evidence="8">Major facilitator superfamily (MFS) profile domain-containing protein</fullName>
    </recommendedName>
</protein>
<evidence type="ECO:0000256" key="2">
    <source>
        <dbReference type="ARBA" id="ARBA00022448"/>
    </source>
</evidence>
<dbReference type="GO" id="GO:0000297">
    <property type="term" value="F:spermine transmembrane transporter activity"/>
    <property type="evidence" value="ECO:0007669"/>
    <property type="project" value="TreeGrafter"/>
</dbReference>
<dbReference type="Gene3D" id="1.20.1250.20">
    <property type="entry name" value="MFS general substrate transporter like domains"/>
    <property type="match status" value="1"/>
</dbReference>
<organism evidence="9 10">
    <name type="scientific">Cerrena zonata</name>
    <dbReference type="NCBI Taxonomy" id="2478898"/>
    <lineage>
        <taxon>Eukaryota</taxon>
        <taxon>Fungi</taxon>
        <taxon>Dikarya</taxon>
        <taxon>Basidiomycota</taxon>
        <taxon>Agaricomycotina</taxon>
        <taxon>Agaricomycetes</taxon>
        <taxon>Polyporales</taxon>
        <taxon>Cerrenaceae</taxon>
        <taxon>Cerrena</taxon>
    </lineage>
</organism>
<comment type="subcellular location">
    <subcellularLocation>
        <location evidence="1">Membrane</location>
        <topology evidence="1">Multi-pass membrane protein</topology>
    </subcellularLocation>
</comment>
<dbReference type="Pfam" id="PF07690">
    <property type="entry name" value="MFS_1"/>
    <property type="match status" value="1"/>
</dbReference>
<evidence type="ECO:0000256" key="7">
    <source>
        <dbReference type="SAM" id="Phobius"/>
    </source>
</evidence>
<dbReference type="GO" id="GO:0000329">
    <property type="term" value="C:fungal-type vacuole membrane"/>
    <property type="evidence" value="ECO:0007669"/>
    <property type="project" value="TreeGrafter"/>
</dbReference>
<dbReference type="PROSITE" id="PS50850">
    <property type="entry name" value="MFS"/>
    <property type="match status" value="1"/>
</dbReference>
<dbReference type="GO" id="GO:0005886">
    <property type="term" value="C:plasma membrane"/>
    <property type="evidence" value="ECO:0007669"/>
    <property type="project" value="TreeGrafter"/>
</dbReference>
<feature type="transmembrane region" description="Helical" evidence="7">
    <location>
        <begin position="443"/>
        <end position="463"/>
    </location>
</feature>
<sequence>MESLVPSTTPTLSGNDDHDHDHHSHTPAHNRRVSIVSKPHPGPHHAPNSPDLSFPFATTNLQEGGMTDEYRLISSTGLISADTALRPIPSHLSQPPAALRDPEKAKHLRDIKLVTWLENDPEDPRNYSNTYKWWLTAVCALSVVSAAFSSAVVTGDFKDIKEEFDISTPVVSLSVSLMVCGFGIGPLIWAPLSELFGRRPVWIIPTFIYVLFNIPCAMAKNVETLMIARFFCGVFSSAPFALAGGTISDIWDNDERGFAIALFAAAPYGGPVAGPIVGGFVGETIGWRWIFWVNMIFAGVVALTILTIPETYAPVLLRKRAEMLRKETGDENIKTEQELFKASFFEILQETLIRPFAMLATEPILLLLSLYIALIYGLLYAYFFSFPITFLEHYHWSDGKTGLAFISIWIGLAGALFVTPQLEKRYLAAAKAKGGRADPEDRLPGMLLGSLFIPVSLFIFAWTSPPTVQPGGGNWVGPVSSGIPFGFGMVTLYFSANAYIIDAFPGYVASALAAKTVVRSGAGAAMPLFITAMYHNLGIGWAASTWGFISFAMIPIPYLFYFYGKRIRSLSKRAAA</sequence>
<dbReference type="InterPro" id="IPR011701">
    <property type="entry name" value="MFS"/>
</dbReference>
<keyword evidence="4 7" id="KW-1133">Transmembrane helix</keyword>
<proteinExistence type="predicted"/>
<dbReference type="SUPFAM" id="SSF103473">
    <property type="entry name" value="MFS general substrate transporter"/>
    <property type="match status" value="1"/>
</dbReference>
<evidence type="ECO:0000256" key="4">
    <source>
        <dbReference type="ARBA" id="ARBA00022989"/>
    </source>
</evidence>
<accession>A0AAW0GV61</accession>
<dbReference type="EMBL" id="JASBNA010000003">
    <property type="protein sequence ID" value="KAK7693957.1"/>
    <property type="molecule type" value="Genomic_DNA"/>
</dbReference>
<name>A0AAW0GV61_9APHY</name>
<feature type="compositionally biased region" description="Basic and acidic residues" evidence="6">
    <location>
        <begin position="15"/>
        <end position="24"/>
    </location>
</feature>
<evidence type="ECO:0000256" key="6">
    <source>
        <dbReference type="SAM" id="MobiDB-lite"/>
    </source>
</evidence>